<dbReference type="STRING" id="880071.Fleli_3437"/>
<dbReference type="EMBL" id="CP003345">
    <property type="protein sequence ID" value="AFM05757.1"/>
    <property type="molecule type" value="Genomic_DNA"/>
</dbReference>
<keyword evidence="4" id="KW-0808">Transferase</keyword>
<dbReference type="FunFam" id="3.90.226.10:FF:000004">
    <property type="entry name" value="Methylcrotonoyl-CoA carboxylase beta chain"/>
    <property type="match status" value="1"/>
</dbReference>
<dbReference type="SUPFAM" id="SSF52096">
    <property type="entry name" value="ClpP/crotonase"/>
    <property type="match status" value="2"/>
</dbReference>
<dbReference type="eggNOG" id="COG4799">
    <property type="taxonomic scope" value="Bacteria"/>
</dbReference>
<dbReference type="HOGENOM" id="CLU_018822_0_1_10"/>
<dbReference type="Gene3D" id="3.90.226.10">
    <property type="entry name" value="2-enoyl-CoA Hydratase, Chain A, domain 1"/>
    <property type="match status" value="2"/>
</dbReference>
<dbReference type="RefSeq" id="WP_014799183.1">
    <property type="nucleotide sequence ID" value="NC_018018.1"/>
</dbReference>
<organism evidence="4 5">
    <name type="scientific">Bernardetia litoralis (strain ATCC 23117 / DSM 6794 / NBRC 15988 / NCIMB 1366 / Fx l1 / Sio-4)</name>
    <name type="common">Flexibacter litoralis</name>
    <dbReference type="NCBI Taxonomy" id="880071"/>
    <lineage>
        <taxon>Bacteria</taxon>
        <taxon>Pseudomonadati</taxon>
        <taxon>Bacteroidota</taxon>
        <taxon>Cytophagia</taxon>
        <taxon>Cytophagales</taxon>
        <taxon>Bernardetiaceae</taxon>
        <taxon>Bernardetia</taxon>
    </lineage>
</organism>
<dbReference type="GO" id="GO:0004485">
    <property type="term" value="F:methylcrotonoyl-CoA carboxylase activity"/>
    <property type="evidence" value="ECO:0007669"/>
    <property type="project" value="TreeGrafter"/>
</dbReference>
<reference evidence="5" key="1">
    <citation type="submission" date="2012-06" db="EMBL/GenBank/DDBJ databases">
        <title>The complete genome of Flexibacter litoralis DSM 6794.</title>
        <authorList>
            <person name="Lucas S."/>
            <person name="Copeland A."/>
            <person name="Lapidus A."/>
            <person name="Glavina del Rio T."/>
            <person name="Dalin E."/>
            <person name="Tice H."/>
            <person name="Bruce D."/>
            <person name="Goodwin L."/>
            <person name="Pitluck S."/>
            <person name="Peters L."/>
            <person name="Ovchinnikova G."/>
            <person name="Lu M."/>
            <person name="Kyrpides N."/>
            <person name="Mavromatis K."/>
            <person name="Ivanova N."/>
            <person name="Brettin T."/>
            <person name="Detter J.C."/>
            <person name="Han C."/>
            <person name="Larimer F."/>
            <person name="Land M."/>
            <person name="Hauser L."/>
            <person name="Markowitz V."/>
            <person name="Cheng J.-F."/>
            <person name="Hugenholtz P."/>
            <person name="Woyke T."/>
            <person name="Wu D."/>
            <person name="Spring S."/>
            <person name="Lang E."/>
            <person name="Kopitz M."/>
            <person name="Brambilla E."/>
            <person name="Klenk H.-P."/>
            <person name="Eisen J.A."/>
        </authorList>
    </citation>
    <scope>NUCLEOTIDE SEQUENCE [LARGE SCALE GENOMIC DNA]</scope>
    <source>
        <strain evidence="5">ATCC 23117 / DSM 6794 / NBRC 15988 / NCIMB 1366 / Sio-4</strain>
    </source>
</reference>
<proteinExistence type="predicted"/>
<evidence type="ECO:0000313" key="4">
    <source>
        <dbReference type="EMBL" id="AFM05757.1"/>
    </source>
</evidence>
<dbReference type="OrthoDB" id="9803706at2"/>
<evidence type="ECO:0000259" key="2">
    <source>
        <dbReference type="PROSITE" id="PS50980"/>
    </source>
</evidence>
<dbReference type="KEGG" id="fli:Fleli_3437"/>
<sequence length="568" mass="62101">MEKSNGIEKNTTHSSPSKVEKENIQLNINEDANKQLLIQLQGKLDKVKLGGGQKKIDKHKSKGKLTARERINYLLDKDEEGNVTYFNEIGAFVGDDMYNEWGGCPSGGVVTGMGHVSGRLCVIVANDATVKAGAWFPITGKKNLRAQEIAMENRIPIIYLVDSAGIFLPLQDEIFADKEHFGRVFRNNAHMSAEGIVQVSAIMGSCVAGGAYLPIMSDEALIVEGTGSVFLAGPYLVKSAIGEDIDQDTLGGASTHCEISGVTDNKYPNDEACLDAIRKIMDKIGEPDNAGFNRSEPKIPSKNMEEIYRLLPADRTKPYDMRDIIERIVDDSEFDEYKQEYGKTILCGHARIDGWAVGIVANQRTILKSGKKEMQMGGVVYSDSADKAARFIMTCNQKKIPLLFLHDVTGFMVGSRSEHGGIIKDGAKLVSAMANSVVPKFTIVVGNSYGAGNYAMCGKAYDPRLMLAFPTAKIAVMSGASAAKTLLQIKVGSEKAKGREVSKEEEDKLLKEITEKYEKQTTPYYAAARLWIDAIIDPMETRQIISMGIEAANQAPITKRYNVGAIQT</sequence>
<dbReference type="FunFam" id="3.90.226.10:FF:000030">
    <property type="entry name" value="Acetyl-CoA carboxylase carboxyltransferase subunit"/>
    <property type="match status" value="1"/>
</dbReference>
<dbReference type="InterPro" id="IPR011762">
    <property type="entry name" value="COA_CT_N"/>
</dbReference>
<dbReference type="GO" id="GO:1905202">
    <property type="term" value="C:methylcrotonoyl-CoA carboxylase complex"/>
    <property type="evidence" value="ECO:0007669"/>
    <property type="project" value="TreeGrafter"/>
</dbReference>
<dbReference type="GO" id="GO:0006552">
    <property type="term" value="P:L-leucine catabolic process"/>
    <property type="evidence" value="ECO:0007669"/>
    <property type="project" value="TreeGrafter"/>
</dbReference>
<dbReference type="AlphaFoldDB" id="I4AP72"/>
<name>I4AP72_BERLS</name>
<gene>
    <name evidence="4" type="ordered locus">Fleli_3437</name>
</gene>
<dbReference type="InterPro" id="IPR011763">
    <property type="entry name" value="COA_CT_C"/>
</dbReference>
<dbReference type="InterPro" id="IPR045190">
    <property type="entry name" value="MCCB/AccD1-like"/>
</dbReference>
<dbReference type="InterPro" id="IPR034733">
    <property type="entry name" value="AcCoA_carboxyl_beta"/>
</dbReference>
<dbReference type="InterPro" id="IPR029045">
    <property type="entry name" value="ClpP/crotonase-like_dom_sf"/>
</dbReference>
<keyword evidence="5" id="KW-1185">Reference proteome</keyword>
<dbReference type="GO" id="GO:0016740">
    <property type="term" value="F:transferase activity"/>
    <property type="evidence" value="ECO:0007669"/>
    <property type="project" value="UniProtKB-KW"/>
</dbReference>
<evidence type="ECO:0000313" key="5">
    <source>
        <dbReference type="Proteomes" id="UP000006054"/>
    </source>
</evidence>
<feature type="compositionally biased region" description="Polar residues" evidence="1">
    <location>
        <begin position="7"/>
        <end position="17"/>
    </location>
</feature>
<feature type="domain" description="CoA carboxyltransferase C-terminal" evidence="3">
    <location>
        <begin position="296"/>
        <end position="559"/>
    </location>
</feature>
<dbReference type="PATRIC" id="fig|880071.3.peg.3442"/>
<dbReference type="Pfam" id="PF01039">
    <property type="entry name" value="Carboxyl_trans"/>
    <property type="match status" value="1"/>
</dbReference>
<evidence type="ECO:0000256" key="1">
    <source>
        <dbReference type="SAM" id="MobiDB-lite"/>
    </source>
</evidence>
<protein>
    <submittedName>
        <fullName evidence="4">Acetyl-CoA carboxylase, carboxyltransferase component (Subunits alpha and beta)</fullName>
    </submittedName>
</protein>
<accession>I4AP72</accession>
<dbReference type="PANTHER" id="PTHR22855:SF13">
    <property type="entry name" value="METHYLCROTONOYL-COA CARBOXYLASE BETA CHAIN, MITOCHONDRIAL"/>
    <property type="match status" value="1"/>
</dbReference>
<evidence type="ECO:0000259" key="3">
    <source>
        <dbReference type="PROSITE" id="PS50989"/>
    </source>
</evidence>
<feature type="domain" description="CoA carboxyltransferase N-terminal" evidence="2">
    <location>
        <begin position="33"/>
        <end position="296"/>
    </location>
</feature>
<dbReference type="Proteomes" id="UP000006054">
    <property type="component" value="Chromosome"/>
</dbReference>
<dbReference type="PANTHER" id="PTHR22855">
    <property type="entry name" value="ACETYL, PROPIONYL, PYRUVATE, AND GLUTACONYL CARBOXYLASE-RELATED"/>
    <property type="match status" value="1"/>
</dbReference>
<feature type="region of interest" description="Disordered" evidence="1">
    <location>
        <begin position="1"/>
        <end position="20"/>
    </location>
</feature>
<dbReference type="PROSITE" id="PS50980">
    <property type="entry name" value="COA_CT_NTER"/>
    <property type="match status" value="1"/>
</dbReference>
<dbReference type="PROSITE" id="PS50989">
    <property type="entry name" value="COA_CT_CTER"/>
    <property type="match status" value="1"/>
</dbReference>